<dbReference type="Proteomes" id="UP000566819">
    <property type="component" value="Unassembled WGS sequence"/>
</dbReference>
<dbReference type="EMBL" id="JAAMPI010002335">
    <property type="protein sequence ID" value="KAF4614407.1"/>
    <property type="molecule type" value="Genomic_DNA"/>
</dbReference>
<dbReference type="AlphaFoldDB" id="A0A8H4QQ78"/>
<accession>A0A8H4QQ78</accession>
<comment type="caution">
    <text evidence="1">The sequence shown here is derived from an EMBL/GenBank/DDBJ whole genome shotgun (WGS) entry which is preliminary data.</text>
</comment>
<evidence type="ECO:0000313" key="1">
    <source>
        <dbReference type="EMBL" id="KAF4614407.1"/>
    </source>
</evidence>
<gene>
    <name evidence="1" type="ORF">G7Y89_g15331</name>
</gene>
<sequence length="142" mass="16216">MVAVPRAVTPVTAFMQATREMGEFREDGSCDIFQGYVMVRSRLSQRFLAEAVDSGGKNITTMLEFIRLDAFLQVIRPILQSIVKKQGEYATYDPSLIKAAQKGLEVFNKYYLAMKSNDMYWIASILDPWIKANWLKKNHPDA</sequence>
<dbReference type="OrthoDB" id="4837779at2759"/>
<name>A0A8H4QQ78_9HELO</name>
<protein>
    <submittedName>
        <fullName evidence="1">Uncharacterized protein</fullName>
    </submittedName>
</protein>
<reference evidence="1 2" key="1">
    <citation type="submission" date="2020-03" db="EMBL/GenBank/DDBJ databases">
        <title>Draft Genome Sequence of Cudoniella acicularis.</title>
        <authorList>
            <person name="Buettner E."/>
            <person name="Kellner H."/>
        </authorList>
    </citation>
    <scope>NUCLEOTIDE SEQUENCE [LARGE SCALE GENOMIC DNA]</scope>
    <source>
        <strain evidence="1 2">DSM 108380</strain>
    </source>
</reference>
<organism evidence="1 2">
    <name type="scientific">Cudoniella acicularis</name>
    <dbReference type="NCBI Taxonomy" id="354080"/>
    <lineage>
        <taxon>Eukaryota</taxon>
        <taxon>Fungi</taxon>
        <taxon>Dikarya</taxon>
        <taxon>Ascomycota</taxon>
        <taxon>Pezizomycotina</taxon>
        <taxon>Leotiomycetes</taxon>
        <taxon>Helotiales</taxon>
        <taxon>Tricladiaceae</taxon>
        <taxon>Cudoniella</taxon>
    </lineage>
</organism>
<keyword evidence="2" id="KW-1185">Reference proteome</keyword>
<proteinExistence type="predicted"/>
<evidence type="ECO:0000313" key="2">
    <source>
        <dbReference type="Proteomes" id="UP000566819"/>
    </source>
</evidence>